<keyword evidence="2" id="KW-1185">Reference proteome</keyword>
<evidence type="ECO:0000313" key="2">
    <source>
        <dbReference type="Proteomes" id="UP000010953"/>
    </source>
</evidence>
<organism evidence="1 2">
    <name type="scientific">Mariniradius saccharolyticus AK6</name>
    <dbReference type="NCBI Taxonomy" id="1239962"/>
    <lineage>
        <taxon>Bacteria</taxon>
        <taxon>Pseudomonadati</taxon>
        <taxon>Bacteroidota</taxon>
        <taxon>Cytophagia</taxon>
        <taxon>Cytophagales</taxon>
        <taxon>Cyclobacteriaceae</taxon>
        <taxon>Mariniradius</taxon>
    </lineage>
</organism>
<dbReference type="InParanoid" id="M7XV97"/>
<dbReference type="Proteomes" id="UP000010953">
    <property type="component" value="Unassembled WGS sequence"/>
</dbReference>
<dbReference type="STRING" id="1239962.C943_01129"/>
<gene>
    <name evidence="1" type="ORF">C943_01129</name>
</gene>
<reference evidence="1" key="1">
    <citation type="submission" date="2013-01" db="EMBL/GenBank/DDBJ databases">
        <title>Genome assembly of Mariniradius saccharolyticus AK6.</title>
        <authorList>
            <person name="Vaidya B."/>
            <person name="Khatri I."/>
            <person name="Tanuku N.R.S."/>
            <person name="Subramanian S."/>
            <person name="Pinnaka A."/>
        </authorList>
    </citation>
    <scope>NUCLEOTIDE SEQUENCE [LARGE SCALE GENOMIC DNA]</scope>
    <source>
        <strain evidence="1">AK6</strain>
    </source>
</reference>
<accession>M7XV97</accession>
<comment type="caution">
    <text evidence="1">The sequence shown here is derived from an EMBL/GenBank/DDBJ whole genome shotgun (WGS) entry which is preliminary data.</text>
</comment>
<sequence length="39" mass="4456">MKLGLELKTFSGSIQTVRVISFETNQILKEMFSRLESGH</sequence>
<dbReference type="EMBL" id="AMZY02000013">
    <property type="protein sequence ID" value="EMS32402.1"/>
    <property type="molecule type" value="Genomic_DNA"/>
</dbReference>
<name>M7XV97_9BACT</name>
<dbReference type="AlphaFoldDB" id="M7XV97"/>
<protein>
    <submittedName>
        <fullName evidence="1">Uncharacterized protein</fullName>
    </submittedName>
</protein>
<proteinExistence type="predicted"/>
<evidence type="ECO:0000313" key="1">
    <source>
        <dbReference type="EMBL" id="EMS32402.1"/>
    </source>
</evidence>